<proteinExistence type="predicted"/>
<reference evidence="1" key="1">
    <citation type="submission" date="2020-04" db="EMBL/GenBank/DDBJ databases">
        <authorList>
            <person name="Chiriac C."/>
            <person name="Salcher M."/>
            <person name="Ghai R."/>
            <person name="Kavagutti S V."/>
        </authorList>
    </citation>
    <scope>NUCLEOTIDE SEQUENCE</scope>
</reference>
<dbReference type="EMBL" id="LR797403">
    <property type="protein sequence ID" value="CAB4213931.1"/>
    <property type="molecule type" value="Genomic_DNA"/>
</dbReference>
<dbReference type="EMBL" id="LR796571">
    <property type="protein sequence ID" value="CAB4151156.1"/>
    <property type="molecule type" value="Genomic_DNA"/>
</dbReference>
<evidence type="ECO:0000313" key="1">
    <source>
        <dbReference type="EMBL" id="CAB4151156.1"/>
    </source>
</evidence>
<name>A0A6J5N1N9_9CAUD</name>
<protein>
    <submittedName>
        <fullName evidence="1">Uncharacterized protein</fullName>
    </submittedName>
</protein>
<dbReference type="EMBL" id="LR798393">
    <property type="protein sequence ID" value="CAB5228710.1"/>
    <property type="molecule type" value="Genomic_DNA"/>
</dbReference>
<sequence length="53" mass="6374">MNRPPQKLNLKTLRQHLELFETELECSGSPHSHIRRVQDLEASIKWLEKHDQR</sequence>
<gene>
    <name evidence="2" type="ORF">UFOVP1099_51</name>
    <name evidence="3" type="ORF">UFOVP1460_4</name>
    <name evidence="4" type="ORF">UFOVP1548_25</name>
    <name evidence="1" type="ORF">UFOVP582_3</name>
</gene>
<organism evidence="1">
    <name type="scientific">uncultured Caudovirales phage</name>
    <dbReference type="NCBI Taxonomy" id="2100421"/>
    <lineage>
        <taxon>Viruses</taxon>
        <taxon>Duplodnaviria</taxon>
        <taxon>Heunggongvirae</taxon>
        <taxon>Uroviricota</taxon>
        <taxon>Caudoviricetes</taxon>
        <taxon>Peduoviridae</taxon>
        <taxon>Maltschvirus</taxon>
        <taxon>Maltschvirus maltsch</taxon>
    </lineage>
</organism>
<evidence type="ECO:0000313" key="4">
    <source>
        <dbReference type="EMBL" id="CAB5228710.1"/>
    </source>
</evidence>
<evidence type="ECO:0000313" key="3">
    <source>
        <dbReference type="EMBL" id="CAB4213931.1"/>
    </source>
</evidence>
<evidence type="ECO:0000313" key="2">
    <source>
        <dbReference type="EMBL" id="CAB4184292.1"/>
    </source>
</evidence>
<accession>A0A6J5N1N9</accession>
<dbReference type="EMBL" id="LR797057">
    <property type="protein sequence ID" value="CAB4184292.1"/>
    <property type="molecule type" value="Genomic_DNA"/>
</dbReference>